<feature type="disulfide bond" evidence="11">
    <location>
        <begin position="512"/>
        <end position="524"/>
    </location>
</feature>
<dbReference type="SMART" id="SM00020">
    <property type="entry name" value="Tryp_SPc"/>
    <property type="match status" value="1"/>
</dbReference>
<dbReference type="STRING" id="37003.ENSKMAP00000016498"/>
<protein>
    <submittedName>
        <fullName evidence="17">ST14 transmembrane serine protease matriptase a</fullName>
    </submittedName>
</protein>
<evidence type="ECO:0000313" key="17">
    <source>
        <dbReference type="Ensembl" id="ENSKMAP00000016498.1"/>
    </source>
</evidence>
<dbReference type="GO" id="GO:0016020">
    <property type="term" value="C:membrane"/>
    <property type="evidence" value="ECO:0007669"/>
    <property type="project" value="UniProtKB-SubCell"/>
</dbReference>
<dbReference type="Gene3D" id="2.40.10.10">
    <property type="entry name" value="Trypsin-like serine proteases"/>
    <property type="match status" value="2"/>
</dbReference>
<feature type="domain" description="CUB" evidence="14">
    <location>
        <begin position="203"/>
        <end position="319"/>
    </location>
</feature>
<evidence type="ECO:0000256" key="9">
    <source>
        <dbReference type="ARBA" id="ARBA00023157"/>
    </source>
</evidence>
<evidence type="ECO:0000259" key="15">
    <source>
        <dbReference type="PROSITE" id="PS50024"/>
    </source>
</evidence>
<keyword evidence="9 11" id="KW-1015">Disulfide bond</keyword>
<dbReference type="Pfam" id="PF01390">
    <property type="entry name" value="SEA"/>
    <property type="match status" value="1"/>
</dbReference>
<keyword evidence="8 13" id="KW-0472">Membrane</keyword>
<evidence type="ECO:0000259" key="16">
    <source>
        <dbReference type="PROSITE" id="PS50240"/>
    </source>
</evidence>
<feature type="disulfide bond" evidence="11">
    <location>
        <begin position="574"/>
        <end position="589"/>
    </location>
</feature>
<dbReference type="InterPro" id="IPR000859">
    <property type="entry name" value="CUB_dom"/>
</dbReference>
<dbReference type="PROSITE" id="PS50068">
    <property type="entry name" value="LDLRA_2"/>
    <property type="match status" value="4"/>
</dbReference>
<dbReference type="SUPFAM" id="SSF50494">
    <property type="entry name" value="Trypsin-like serine proteases"/>
    <property type="match status" value="1"/>
</dbReference>
<dbReference type="InterPro" id="IPR018114">
    <property type="entry name" value="TRYPSIN_HIS"/>
</dbReference>
<reference evidence="17" key="2">
    <citation type="submission" date="2025-09" db="UniProtKB">
        <authorList>
            <consortium name="Ensembl"/>
        </authorList>
    </citation>
    <scope>IDENTIFICATION</scope>
</reference>
<dbReference type="GO" id="GO:0008544">
    <property type="term" value="P:epidermis development"/>
    <property type="evidence" value="ECO:0007669"/>
    <property type="project" value="Ensembl"/>
</dbReference>
<dbReference type="SMART" id="SM00042">
    <property type="entry name" value="CUB"/>
    <property type="match status" value="2"/>
</dbReference>
<dbReference type="PROSITE" id="PS50024">
    <property type="entry name" value="SEA"/>
    <property type="match status" value="1"/>
</dbReference>
<dbReference type="CDD" id="cd00041">
    <property type="entry name" value="CUB"/>
    <property type="match status" value="2"/>
</dbReference>
<dbReference type="Gene3D" id="3.30.70.960">
    <property type="entry name" value="SEA domain"/>
    <property type="match status" value="1"/>
</dbReference>
<dbReference type="AlphaFoldDB" id="A0A3Q3AII4"/>
<feature type="domain" description="Peptidase S1" evidence="16">
    <location>
        <begin position="601"/>
        <end position="841"/>
    </location>
</feature>
<evidence type="ECO:0000256" key="3">
    <source>
        <dbReference type="ARBA" id="ARBA00022692"/>
    </source>
</evidence>
<dbReference type="PRINTS" id="PR00261">
    <property type="entry name" value="LDLRECEPTOR"/>
</dbReference>
<dbReference type="GO" id="GO:0008283">
    <property type="term" value="P:cell population proliferation"/>
    <property type="evidence" value="ECO:0007669"/>
    <property type="project" value="Ensembl"/>
</dbReference>
<sequence>MMDYMDSGTRYTPKLDKNTEQALQFLPAPDNKQYEKKKHGKYIGAVIGVVIFLAVISLMTGLLVWHFHYRKVGWVNRMYTGTMRITDQSFDNAYEDANSTQFKALAKQVVAQLKTIYSRSPQLKKYYVGSTVHDFSEGSIIAYYLSEFRVPMGQEASVDKAMDDVENLGGKVRSAGGPFHYDTLVNSVLDSRMLTRSFQRVFRIKHLKPNKDEHIESPGFPNIPYPPNTIFQWRLRADPGYAINLDFDTLHLEENCKNDFVKVYDSLAAMENRVMGEVCGEYLRKEPLTFQSSGNVMLVTMVTNKDKNFPGFHAKAFQTQMIAGCNQKFSGLRGSFSSPNFPNYYPPNTRCIWEIEVPEKKVVKVTFKKLLLTEPGVENNPKCPKDYVMINNERLCGDDTTGLLTRIGESNKMTVTFVSDRSYVDHGFDATFEAIDSKCPNQFECRNKNCINSSFTCDGYNDCGDMSDEINCKTCKPKTVTCRNGFCKAEMWKCNGKDDCGDNTDEMGCGQCKPGEFVCKNNKCISEKKICDNTNDCGDNSDESNCGRGSSVLCTDGTYKCKNNKCIRKVNPECDDVQDCDDGSDEENCDCGQRPLRTSRIVGGMEADDGEFPWQVSLHAKLKSGTTHVCGASIISPTWLITAAHCVQDSDFARLSKPNSWVVYLGLHTQGKTESPAVKKNLKTVIPHPYYNPYTYDNDVALMELDSPITFSNHIKPICLPAPQHLFNAGEPVWVTGWGLTREGGSAASVLQKAQVLLIDKTVCDKLMEGQLTSRMVCAGILEGGVDACQGDSGGPLTDLTGKRAFLAGVVSWGDGCARRNKPGIYTRVTKFRGWVKEKAGV</sequence>
<keyword evidence="2 12" id="KW-0645">Protease</keyword>
<dbReference type="GO" id="GO:0002009">
    <property type="term" value="P:morphogenesis of an epithelium"/>
    <property type="evidence" value="ECO:0007669"/>
    <property type="project" value="Ensembl"/>
</dbReference>
<dbReference type="Pfam" id="PF00057">
    <property type="entry name" value="Ldl_recept_a"/>
    <property type="match status" value="4"/>
</dbReference>
<accession>A0A3Q3AII4</accession>
<dbReference type="PROSITE" id="PS50240">
    <property type="entry name" value="TRYPSIN_DOM"/>
    <property type="match status" value="1"/>
</dbReference>
<feature type="disulfide bond" evidence="11">
    <location>
        <begin position="457"/>
        <end position="472"/>
    </location>
</feature>
<reference evidence="17" key="1">
    <citation type="submission" date="2025-08" db="UniProtKB">
        <authorList>
            <consortium name="Ensembl"/>
        </authorList>
    </citation>
    <scope>IDENTIFICATION</scope>
</reference>
<evidence type="ECO:0000259" key="14">
    <source>
        <dbReference type="PROSITE" id="PS01180"/>
    </source>
</evidence>
<comment type="caution">
    <text evidence="11">Lacks conserved residue(s) required for the propagation of feature annotation.</text>
</comment>
<feature type="disulfide bond" evidence="11">
    <location>
        <begin position="475"/>
        <end position="487"/>
    </location>
</feature>
<feature type="disulfide bond" evidence="11">
    <location>
        <begin position="519"/>
        <end position="537"/>
    </location>
</feature>
<dbReference type="PANTHER" id="PTHR24252">
    <property type="entry name" value="ACROSIN-RELATED"/>
    <property type="match status" value="1"/>
</dbReference>
<dbReference type="PROSITE" id="PS00134">
    <property type="entry name" value="TRYPSIN_HIS"/>
    <property type="match status" value="1"/>
</dbReference>
<dbReference type="PROSITE" id="PS01180">
    <property type="entry name" value="CUB"/>
    <property type="match status" value="2"/>
</dbReference>
<keyword evidence="5 12" id="KW-0720">Serine protease</keyword>
<dbReference type="InterPro" id="IPR033116">
    <property type="entry name" value="TRYPSIN_SER"/>
</dbReference>
<feature type="disulfide bond" evidence="11">
    <location>
        <begin position="531"/>
        <end position="546"/>
    </location>
</feature>
<evidence type="ECO:0000256" key="1">
    <source>
        <dbReference type="ARBA" id="ARBA00004606"/>
    </source>
</evidence>
<dbReference type="OMA" id="LWTAYMG"/>
<dbReference type="GeneID" id="108248801"/>
<evidence type="ECO:0000313" key="18">
    <source>
        <dbReference type="Proteomes" id="UP000264800"/>
    </source>
</evidence>
<dbReference type="InterPro" id="IPR002172">
    <property type="entry name" value="LDrepeatLR_classA_rpt"/>
</dbReference>
<dbReference type="Ensembl" id="ENSKMAT00000016731.1">
    <property type="protein sequence ID" value="ENSKMAP00000016498.1"/>
    <property type="gene ID" value="ENSKMAG00000012326.1"/>
</dbReference>
<dbReference type="Pfam" id="PF00089">
    <property type="entry name" value="Trypsin"/>
    <property type="match status" value="1"/>
</dbReference>
<dbReference type="OrthoDB" id="6380398at2759"/>
<evidence type="ECO:0000256" key="2">
    <source>
        <dbReference type="ARBA" id="ARBA00022670"/>
    </source>
</evidence>
<proteinExistence type="predicted"/>
<dbReference type="CTD" id="678603"/>
<evidence type="ECO:0000256" key="4">
    <source>
        <dbReference type="ARBA" id="ARBA00022801"/>
    </source>
</evidence>
<dbReference type="GO" id="GO:0004252">
    <property type="term" value="F:serine-type endopeptidase activity"/>
    <property type="evidence" value="ECO:0007669"/>
    <property type="project" value="InterPro"/>
</dbReference>
<keyword evidence="4 12" id="KW-0378">Hydrolase</keyword>
<dbReference type="InterPro" id="IPR000082">
    <property type="entry name" value="SEA_dom"/>
</dbReference>
<evidence type="ECO:0000256" key="10">
    <source>
        <dbReference type="ARBA" id="ARBA00023180"/>
    </source>
</evidence>
<keyword evidence="10" id="KW-0325">Glycoprotein</keyword>
<dbReference type="CDD" id="cd00112">
    <property type="entry name" value="LDLa"/>
    <property type="match status" value="4"/>
</dbReference>
<dbReference type="GO" id="GO:0016485">
    <property type="term" value="P:protein processing"/>
    <property type="evidence" value="ECO:0007669"/>
    <property type="project" value="Ensembl"/>
</dbReference>
<dbReference type="SUPFAM" id="SSF49854">
    <property type="entry name" value="Spermadhesin, CUB domain"/>
    <property type="match status" value="2"/>
</dbReference>
<feature type="disulfide bond" evidence="11">
    <location>
        <begin position="494"/>
        <end position="509"/>
    </location>
</feature>
<dbReference type="KEGG" id="kmr:108248801"/>
<dbReference type="PROSITE" id="PS01209">
    <property type="entry name" value="LDLRA_1"/>
    <property type="match status" value="1"/>
</dbReference>
<dbReference type="GeneTree" id="ENSGT00940000164481"/>
<evidence type="ECO:0000256" key="12">
    <source>
        <dbReference type="RuleBase" id="RU363034"/>
    </source>
</evidence>
<keyword evidence="7 13" id="KW-1133">Transmembrane helix</keyword>
<feature type="domain" description="CUB" evidence="14">
    <location>
        <begin position="325"/>
        <end position="435"/>
    </location>
</feature>
<dbReference type="InterPro" id="IPR023415">
    <property type="entry name" value="LDLR_class-A_CS"/>
</dbReference>
<dbReference type="Gene3D" id="4.10.400.10">
    <property type="entry name" value="Low-density Lipoprotein Receptor"/>
    <property type="match status" value="4"/>
</dbReference>
<dbReference type="InterPro" id="IPR036055">
    <property type="entry name" value="LDL_receptor-like_sf"/>
</dbReference>
<dbReference type="GO" id="GO:0098743">
    <property type="term" value="P:cell aggregation"/>
    <property type="evidence" value="ECO:0007669"/>
    <property type="project" value="Ensembl"/>
</dbReference>
<dbReference type="Gene3D" id="2.60.120.290">
    <property type="entry name" value="Spermadhesin, CUB domain"/>
    <property type="match status" value="2"/>
</dbReference>
<dbReference type="PANTHER" id="PTHR24252:SF17">
    <property type="entry name" value="SUPPRESSOR OF TUMORIGENICITY 14 PROTEIN HOMOLOG-RELATED"/>
    <property type="match status" value="1"/>
</dbReference>
<dbReference type="SMART" id="SM00192">
    <property type="entry name" value="LDLa"/>
    <property type="match status" value="4"/>
</dbReference>
<organism evidence="17 18">
    <name type="scientific">Kryptolebias marmoratus</name>
    <name type="common">Mangrove killifish</name>
    <name type="synonym">Rivulus marmoratus</name>
    <dbReference type="NCBI Taxonomy" id="37003"/>
    <lineage>
        <taxon>Eukaryota</taxon>
        <taxon>Metazoa</taxon>
        <taxon>Chordata</taxon>
        <taxon>Craniata</taxon>
        <taxon>Vertebrata</taxon>
        <taxon>Euteleostomi</taxon>
        <taxon>Actinopterygii</taxon>
        <taxon>Neopterygii</taxon>
        <taxon>Teleostei</taxon>
        <taxon>Neoteleostei</taxon>
        <taxon>Acanthomorphata</taxon>
        <taxon>Ovalentaria</taxon>
        <taxon>Atherinomorphae</taxon>
        <taxon>Cyprinodontiformes</taxon>
        <taxon>Rivulidae</taxon>
        <taxon>Kryptolebias</taxon>
    </lineage>
</organism>
<evidence type="ECO:0000256" key="6">
    <source>
        <dbReference type="ARBA" id="ARBA00022968"/>
    </source>
</evidence>
<dbReference type="InterPro" id="IPR035914">
    <property type="entry name" value="Sperma_CUB_dom_sf"/>
</dbReference>
<name>A0A3Q3AII4_KRYMA</name>
<dbReference type="FunFam" id="4.10.400.10:FF:000065">
    <property type="entry name" value="Transmembrane protease serine 7"/>
    <property type="match status" value="1"/>
</dbReference>
<keyword evidence="18" id="KW-1185">Reference proteome</keyword>
<evidence type="ECO:0000256" key="13">
    <source>
        <dbReference type="SAM" id="Phobius"/>
    </source>
</evidence>
<dbReference type="CDD" id="cd00190">
    <property type="entry name" value="Tryp_SPc"/>
    <property type="match status" value="1"/>
</dbReference>
<feature type="transmembrane region" description="Helical" evidence="13">
    <location>
        <begin position="42"/>
        <end position="67"/>
    </location>
</feature>
<dbReference type="Proteomes" id="UP000264800">
    <property type="component" value="Unplaced"/>
</dbReference>
<dbReference type="InterPro" id="IPR036364">
    <property type="entry name" value="SEA_dom_sf"/>
</dbReference>
<keyword evidence="3 13" id="KW-0812">Transmembrane</keyword>
<dbReference type="InterPro" id="IPR001254">
    <property type="entry name" value="Trypsin_dom"/>
</dbReference>
<evidence type="ECO:0000256" key="11">
    <source>
        <dbReference type="PROSITE-ProRule" id="PRU00124"/>
    </source>
</evidence>
<dbReference type="Pfam" id="PF00431">
    <property type="entry name" value="CUB"/>
    <property type="match status" value="2"/>
</dbReference>
<feature type="domain" description="SEA" evidence="15">
    <location>
        <begin position="75"/>
        <end position="191"/>
    </location>
</feature>
<dbReference type="FunFam" id="2.40.10.10:FF:000003">
    <property type="entry name" value="Transmembrane serine protease 3"/>
    <property type="match status" value="1"/>
</dbReference>
<evidence type="ECO:0000256" key="5">
    <source>
        <dbReference type="ARBA" id="ARBA00022825"/>
    </source>
</evidence>
<dbReference type="SUPFAM" id="SSF57424">
    <property type="entry name" value="LDL receptor-like module"/>
    <property type="match status" value="4"/>
</dbReference>
<evidence type="ECO:0000256" key="8">
    <source>
        <dbReference type="ARBA" id="ARBA00023136"/>
    </source>
</evidence>
<keyword evidence="6" id="KW-0735">Signal-anchor</keyword>
<dbReference type="SUPFAM" id="SSF82671">
    <property type="entry name" value="SEA domain"/>
    <property type="match status" value="1"/>
</dbReference>
<feature type="disulfide bond" evidence="11">
    <location>
        <begin position="482"/>
        <end position="500"/>
    </location>
</feature>
<comment type="subcellular location">
    <subcellularLocation>
        <location evidence="1">Membrane</location>
        <topology evidence="1">Single-pass type II membrane protein</topology>
    </subcellularLocation>
</comment>
<feature type="disulfide bond" evidence="11">
    <location>
        <begin position="554"/>
        <end position="566"/>
    </location>
</feature>
<dbReference type="RefSeq" id="XP_017293277.1">
    <property type="nucleotide sequence ID" value="XM_017437788.3"/>
</dbReference>
<evidence type="ECO:0000256" key="7">
    <source>
        <dbReference type="ARBA" id="ARBA00022989"/>
    </source>
</evidence>
<dbReference type="InterPro" id="IPR043504">
    <property type="entry name" value="Peptidase_S1_PA_chymotrypsin"/>
</dbReference>
<dbReference type="PROSITE" id="PS00135">
    <property type="entry name" value="TRYPSIN_SER"/>
    <property type="match status" value="1"/>
</dbReference>
<feature type="disulfide bond" evidence="11">
    <location>
        <begin position="445"/>
        <end position="463"/>
    </location>
</feature>
<dbReference type="InterPro" id="IPR009003">
    <property type="entry name" value="Peptidase_S1_PA"/>
</dbReference>